<dbReference type="GO" id="GO:0004514">
    <property type="term" value="F:nicotinate-nucleotide diphosphorylase (carboxylating) activity"/>
    <property type="evidence" value="ECO:0007669"/>
    <property type="project" value="InterPro"/>
</dbReference>
<proteinExistence type="inferred from homology"/>
<dbReference type="NCBIfam" id="TIGR01334">
    <property type="entry name" value="modD"/>
    <property type="match status" value="1"/>
</dbReference>
<dbReference type="InterPro" id="IPR027277">
    <property type="entry name" value="NadC/ModD"/>
</dbReference>
<keyword evidence="9" id="KW-1185">Reference proteome</keyword>
<evidence type="ECO:0000313" key="8">
    <source>
        <dbReference type="EMBL" id="TDN52356.1"/>
    </source>
</evidence>
<dbReference type="Pfam" id="PF02749">
    <property type="entry name" value="QRPTase_N"/>
    <property type="match status" value="1"/>
</dbReference>
<dbReference type="InterPro" id="IPR002638">
    <property type="entry name" value="Quinolinate_PRibosylTrfase_C"/>
</dbReference>
<dbReference type="InterPro" id="IPR036068">
    <property type="entry name" value="Nicotinate_pribotase-like_C"/>
</dbReference>
<evidence type="ECO:0000256" key="1">
    <source>
        <dbReference type="ARBA" id="ARBA00009400"/>
    </source>
</evidence>
<comment type="caution">
    <text evidence="8">The sequence shown here is derived from an EMBL/GenBank/DDBJ whole genome shotgun (WGS) entry which is preliminary data.</text>
</comment>
<organism evidence="8 9">
    <name type="scientific">Azoarcus indigens</name>
    <dbReference type="NCBI Taxonomy" id="29545"/>
    <lineage>
        <taxon>Bacteria</taxon>
        <taxon>Pseudomonadati</taxon>
        <taxon>Pseudomonadota</taxon>
        <taxon>Betaproteobacteria</taxon>
        <taxon>Rhodocyclales</taxon>
        <taxon>Zoogloeaceae</taxon>
        <taxon>Azoarcus</taxon>
    </lineage>
</organism>
<evidence type="ECO:0000259" key="6">
    <source>
        <dbReference type="Pfam" id="PF01729"/>
    </source>
</evidence>
<keyword evidence="3 5" id="KW-0328">Glycosyltransferase</keyword>
<dbReference type="SUPFAM" id="SSF54675">
    <property type="entry name" value="Nicotinate/Quinolinate PRTase N-terminal domain-like"/>
    <property type="match status" value="1"/>
</dbReference>
<dbReference type="Gene3D" id="3.90.1170.20">
    <property type="entry name" value="Quinolinate phosphoribosyl transferase, N-terminal domain"/>
    <property type="match status" value="1"/>
</dbReference>
<dbReference type="Pfam" id="PF01729">
    <property type="entry name" value="QRPTase_C"/>
    <property type="match status" value="1"/>
</dbReference>
<dbReference type="AlphaFoldDB" id="A0A4R6E3G5"/>
<reference evidence="8 9" key="1">
    <citation type="submission" date="2019-03" db="EMBL/GenBank/DDBJ databases">
        <title>Genomic Encyclopedia of Type Strains, Phase IV (KMG-IV): sequencing the most valuable type-strain genomes for metagenomic binning, comparative biology and taxonomic classification.</title>
        <authorList>
            <person name="Goeker M."/>
        </authorList>
    </citation>
    <scope>NUCLEOTIDE SEQUENCE [LARGE SCALE GENOMIC DNA]</scope>
    <source>
        <strain evidence="8 9">DSM 12121</strain>
    </source>
</reference>
<evidence type="ECO:0000259" key="7">
    <source>
        <dbReference type="Pfam" id="PF02749"/>
    </source>
</evidence>
<protein>
    <recommendedName>
        <fullName evidence="2">Putative pyrophosphorylase ModD</fullName>
    </recommendedName>
</protein>
<dbReference type="EMBL" id="SNVV01000006">
    <property type="protein sequence ID" value="TDN52356.1"/>
    <property type="molecule type" value="Genomic_DNA"/>
</dbReference>
<dbReference type="SUPFAM" id="SSF51690">
    <property type="entry name" value="Nicotinate/Quinolinate PRTase C-terminal domain-like"/>
    <property type="match status" value="1"/>
</dbReference>
<dbReference type="RefSeq" id="WP_133590388.1">
    <property type="nucleotide sequence ID" value="NZ_SNVV01000006.1"/>
</dbReference>
<name>A0A4R6E3G5_9RHOO</name>
<keyword evidence="4 5" id="KW-0808">Transferase</keyword>
<dbReference type="InterPro" id="IPR037128">
    <property type="entry name" value="Quinolinate_PRibosylTase_N_sf"/>
</dbReference>
<dbReference type="GO" id="GO:0034213">
    <property type="term" value="P:quinolinate catabolic process"/>
    <property type="evidence" value="ECO:0007669"/>
    <property type="project" value="TreeGrafter"/>
</dbReference>
<dbReference type="OrthoDB" id="8216773at2"/>
<dbReference type="Proteomes" id="UP000295129">
    <property type="component" value="Unassembled WGS sequence"/>
</dbReference>
<dbReference type="InterPro" id="IPR013785">
    <property type="entry name" value="Aldolase_TIM"/>
</dbReference>
<feature type="domain" description="Quinolinate phosphoribosyl transferase C-terminal" evidence="6">
    <location>
        <begin position="108"/>
        <end position="276"/>
    </location>
</feature>
<evidence type="ECO:0000256" key="4">
    <source>
        <dbReference type="ARBA" id="ARBA00022679"/>
    </source>
</evidence>
<dbReference type="PANTHER" id="PTHR32179">
    <property type="entry name" value="NICOTINATE-NUCLEOTIDE PYROPHOSPHORYLASE [CARBOXYLATING]"/>
    <property type="match status" value="1"/>
</dbReference>
<evidence type="ECO:0000256" key="2">
    <source>
        <dbReference type="ARBA" id="ARBA00019205"/>
    </source>
</evidence>
<comment type="similarity">
    <text evidence="1 5">Belongs to the NadC/ModD family.</text>
</comment>
<dbReference type="InterPro" id="IPR022412">
    <property type="entry name" value="Quinolinate_PRibosylTrfase_N"/>
</dbReference>
<dbReference type="Gene3D" id="3.20.20.70">
    <property type="entry name" value="Aldolase class I"/>
    <property type="match status" value="1"/>
</dbReference>
<dbReference type="GO" id="GO:0005737">
    <property type="term" value="C:cytoplasm"/>
    <property type="evidence" value="ECO:0007669"/>
    <property type="project" value="TreeGrafter"/>
</dbReference>
<dbReference type="GO" id="GO:0009435">
    <property type="term" value="P:NAD+ biosynthetic process"/>
    <property type="evidence" value="ECO:0007669"/>
    <property type="project" value="InterPro"/>
</dbReference>
<evidence type="ECO:0000256" key="3">
    <source>
        <dbReference type="ARBA" id="ARBA00022676"/>
    </source>
</evidence>
<dbReference type="InterPro" id="IPR006242">
    <property type="entry name" value="ModD"/>
</dbReference>
<accession>A0A4R6E3G5</accession>
<dbReference type="CDD" id="cd01573">
    <property type="entry name" value="modD_like"/>
    <property type="match status" value="1"/>
</dbReference>
<evidence type="ECO:0000256" key="5">
    <source>
        <dbReference type="PIRNR" id="PIRNR006250"/>
    </source>
</evidence>
<feature type="domain" description="Quinolinate phosphoribosyl transferase N-terminal" evidence="7">
    <location>
        <begin position="23"/>
        <end position="106"/>
    </location>
</feature>
<dbReference type="PANTHER" id="PTHR32179:SF4">
    <property type="entry name" value="PYROPHOSPHORYLASE MODD-RELATED"/>
    <property type="match status" value="1"/>
</dbReference>
<sequence>MRHPVLSDQELAALLADDVPCGDLTTDSLRIGARPARLSFCARGPMTVCSVEEAARLFELNGARVRLEARSGESLSFQAPILTVDGSAEVLHRTWKTAQVLVEWASGIASVAAAIVQAAQHKGKRVPVACTRKTVPGTKALSVKAVRCAGATMHRLGLSETLLVFPEHRLYLDESPAVTVARLRAAEPEKKVVVEVGTVDEALAWAQAGAHVVQTEKFPPDRVAECRAALDVRQLPCLLAAAGGVKADNAEAYVAAGADLLVSSAPFSAPPRDVKVQFFGDM</sequence>
<evidence type="ECO:0000313" key="9">
    <source>
        <dbReference type="Proteomes" id="UP000295129"/>
    </source>
</evidence>
<gene>
    <name evidence="8" type="ORF">C7389_10648</name>
</gene>
<dbReference type="FunFam" id="3.20.20.70:FF:000030">
    <property type="entry name" value="Nicotinate-nucleotide pyrophosphorylase, carboxylating"/>
    <property type="match status" value="1"/>
</dbReference>
<dbReference type="PIRSF" id="PIRSF006250">
    <property type="entry name" value="NadC_ModD"/>
    <property type="match status" value="1"/>
</dbReference>